<evidence type="ECO:0000313" key="2">
    <source>
        <dbReference type="EMBL" id="TLS52396.1"/>
    </source>
</evidence>
<protein>
    <submittedName>
        <fullName evidence="2">Metal-dependent hydrolase</fullName>
    </submittedName>
</protein>
<keyword evidence="1" id="KW-0472">Membrane</keyword>
<keyword evidence="3" id="KW-1185">Reference proteome</keyword>
<feature type="transmembrane region" description="Helical" evidence="1">
    <location>
        <begin position="98"/>
        <end position="118"/>
    </location>
</feature>
<gene>
    <name evidence="2" type="ORF">FE782_10535</name>
</gene>
<keyword evidence="2" id="KW-0378">Hydrolase</keyword>
<keyword evidence="1" id="KW-0812">Transmembrane</keyword>
<reference evidence="2 3" key="1">
    <citation type="submission" date="2019-05" db="EMBL/GenBank/DDBJ databases">
        <authorList>
            <person name="Narsing Rao M.P."/>
            <person name="Li W.J."/>
        </authorList>
    </citation>
    <scope>NUCLEOTIDE SEQUENCE [LARGE SCALE GENOMIC DNA]</scope>
    <source>
        <strain evidence="2 3">SYSU_K30003</strain>
    </source>
</reference>
<dbReference type="OrthoDB" id="110250at2"/>
<dbReference type="EMBL" id="VCIW01000005">
    <property type="protein sequence ID" value="TLS52396.1"/>
    <property type="molecule type" value="Genomic_DNA"/>
</dbReference>
<sequence>MDTASHVLFGVTLAGLATAIDPAIAAEPGAFGGAWIASLVVASHAPDFDIVARIKGQAAYVRLHRGVSHSIPAWFLWPLPIALIYAAASGFAEAALHAYAWALAAVVLHVLLDALNGYGVQCLRPFTKRWVHLDALTLFDPYLFVLHLGAAALWLAGAADPVPLFPALYSATAFYVGWRVWRQRRRLRRLREALGGTASCYVTPCMHPWRWSFAAEREDAFVSGFIRCGRIEDVVEIPKGAPLADHPLVEASKRTEAVRSFLAFAQRAHVFITEDESGTVVAWRDMRFRFGRRLPFGADVAFDRQRAVVSEQIGWRKKAWEGPYV</sequence>
<evidence type="ECO:0000256" key="1">
    <source>
        <dbReference type="SAM" id="Phobius"/>
    </source>
</evidence>
<keyword evidence="1" id="KW-1133">Transmembrane helix</keyword>
<dbReference type="Pfam" id="PF04307">
    <property type="entry name" value="YdjM"/>
    <property type="match status" value="1"/>
</dbReference>
<dbReference type="AlphaFoldDB" id="A0A5R9GDI4"/>
<organism evidence="2 3">
    <name type="scientific">Paenibacillus antri</name>
    <dbReference type="NCBI Taxonomy" id="2582848"/>
    <lineage>
        <taxon>Bacteria</taxon>
        <taxon>Bacillati</taxon>
        <taxon>Bacillota</taxon>
        <taxon>Bacilli</taxon>
        <taxon>Bacillales</taxon>
        <taxon>Paenibacillaceae</taxon>
        <taxon>Paenibacillus</taxon>
    </lineage>
</organism>
<feature type="transmembrane region" description="Helical" evidence="1">
    <location>
        <begin position="162"/>
        <end position="181"/>
    </location>
</feature>
<dbReference type="PANTHER" id="PTHR40031:SF1">
    <property type="entry name" value="MEMBRANE-BOUND METAL-DEPENDENT HYDROLASE"/>
    <property type="match status" value="1"/>
</dbReference>
<accession>A0A5R9GDI4</accession>
<name>A0A5R9GDI4_9BACL</name>
<dbReference type="RefSeq" id="WP_138194052.1">
    <property type="nucleotide sequence ID" value="NZ_VCIW01000005.1"/>
</dbReference>
<comment type="caution">
    <text evidence="2">The sequence shown here is derived from an EMBL/GenBank/DDBJ whole genome shotgun (WGS) entry which is preliminary data.</text>
</comment>
<dbReference type="InterPro" id="IPR053170">
    <property type="entry name" value="Transcription_regulator"/>
</dbReference>
<proteinExistence type="predicted"/>
<dbReference type="Proteomes" id="UP000309676">
    <property type="component" value="Unassembled WGS sequence"/>
</dbReference>
<feature type="transmembrane region" description="Helical" evidence="1">
    <location>
        <begin position="73"/>
        <end position="92"/>
    </location>
</feature>
<dbReference type="GO" id="GO:0016787">
    <property type="term" value="F:hydrolase activity"/>
    <property type="evidence" value="ECO:0007669"/>
    <property type="project" value="UniProtKB-KW"/>
</dbReference>
<feature type="transmembrane region" description="Helical" evidence="1">
    <location>
        <begin position="130"/>
        <end position="156"/>
    </location>
</feature>
<evidence type="ECO:0000313" key="3">
    <source>
        <dbReference type="Proteomes" id="UP000309676"/>
    </source>
</evidence>
<dbReference type="PANTHER" id="PTHR40031">
    <property type="entry name" value="HYPOTHETICAL MEMBRANE SPANNING PROTEIN"/>
    <property type="match status" value="1"/>
</dbReference>
<dbReference type="InterPro" id="IPR007404">
    <property type="entry name" value="YdjM-like"/>
</dbReference>